<feature type="region of interest" description="Disordered" evidence="1">
    <location>
        <begin position="199"/>
        <end position="222"/>
    </location>
</feature>
<accession>A0A2H2Z387</accession>
<dbReference type="InterPro" id="IPR000182">
    <property type="entry name" value="GNAT_dom"/>
</dbReference>
<comment type="caution">
    <text evidence="3">The sequence shown here is derived from an EMBL/GenBank/DDBJ whole genome shotgun (WGS) entry which is preliminary data.</text>
</comment>
<evidence type="ECO:0000313" key="3">
    <source>
        <dbReference type="EMBL" id="OTA00052.1"/>
    </source>
</evidence>
<gene>
    <name evidence="3" type="ORF">A9Z42_0035820</name>
</gene>
<organism evidence="3 4">
    <name type="scientific">Trichoderma parareesei</name>
    <name type="common">Filamentous fungus</name>
    <dbReference type="NCBI Taxonomy" id="858221"/>
    <lineage>
        <taxon>Eukaryota</taxon>
        <taxon>Fungi</taxon>
        <taxon>Dikarya</taxon>
        <taxon>Ascomycota</taxon>
        <taxon>Pezizomycotina</taxon>
        <taxon>Sordariomycetes</taxon>
        <taxon>Hypocreomycetidae</taxon>
        <taxon>Hypocreales</taxon>
        <taxon>Hypocreaceae</taxon>
        <taxon>Trichoderma</taxon>
    </lineage>
</organism>
<feature type="compositionally biased region" description="Acidic residues" evidence="1">
    <location>
        <begin position="205"/>
        <end position="215"/>
    </location>
</feature>
<sequence length="272" mass="31272">MPPTFRLRPGTASDLPHAVRLYDACLGSDKLVALLFPRKEEDPESYKKYLYRLYAKRYWSVEWTFTFIVKEAGQGVNDNETEDAIVGFSCWKRPSADVTFGERWFTLFSWIAPLVRTFISLQDTLSPLNIDPHAAHAFDRVFPPIEKTLFADKNRAEWWYLSTLAVHPSVQGIGLGALLMAEGLTRADEWQRQRLLQLQEKPSQEGEEEDDDDDGQQQHRMEGQETKVWGKVWLIGLRGTDAFYSRFGFVEVGRANVGDLSEWDGGIVMFRE</sequence>
<dbReference type="PANTHER" id="PTHR42791:SF16">
    <property type="entry name" value="N-ACETYLTRANSFERASE DOMAIN-CONTAINING PROTEIN"/>
    <property type="match status" value="1"/>
</dbReference>
<dbReference type="Proteomes" id="UP000219286">
    <property type="component" value="Unassembled WGS sequence"/>
</dbReference>
<protein>
    <recommendedName>
        <fullName evidence="2">N-acetyltransferase domain-containing protein</fullName>
    </recommendedName>
</protein>
<evidence type="ECO:0000313" key="4">
    <source>
        <dbReference type="Proteomes" id="UP000219286"/>
    </source>
</evidence>
<proteinExistence type="predicted"/>
<dbReference type="EMBL" id="LFMI01000030">
    <property type="protein sequence ID" value="OTA00052.1"/>
    <property type="molecule type" value="Genomic_DNA"/>
</dbReference>
<dbReference type="AlphaFoldDB" id="A0A2H2Z387"/>
<dbReference type="Pfam" id="PF00583">
    <property type="entry name" value="Acetyltransf_1"/>
    <property type="match status" value="1"/>
</dbReference>
<dbReference type="PANTHER" id="PTHR42791">
    <property type="entry name" value="GNAT FAMILY ACETYLTRANSFERASE"/>
    <property type="match status" value="1"/>
</dbReference>
<dbReference type="Gene3D" id="3.40.630.30">
    <property type="match status" value="1"/>
</dbReference>
<dbReference type="InterPro" id="IPR016181">
    <property type="entry name" value="Acyl_CoA_acyltransferase"/>
</dbReference>
<dbReference type="GO" id="GO:0016747">
    <property type="term" value="F:acyltransferase activity, transferring groups other than amino-acyl groups"/>
    <property type="evidence" value="ECO:0007669"/>
    <property type="project" value="InterPro"/>
</dbReference>
<keyword evidence="4" id="KW-1185">Reference proteome</keyword>
<dbReference type="SUPFAM" id="SSF55729">
    <property type="entry name" value="Acyl-CoA N-acyltransferases (Nat)"/>
    <property type="match status" value="1"/>
</dbReference>
<evidence type="ECO:0000256" key="1">
    <source>
        <dbReference type="SAM" id="MobiDB-lite"/>
    </source>
</evidence>
<feature type="domain" description="N-acetyltransferase" evidence="2">
    <location>
        <begin position="155"/>
        <end position="198"/>
    </location>
</feature>
<evidence type="ECO:0000259" key="2">
    <source>
        <dbReference type="Pfam" id="PF00583"/>
    </source>
</evidence>
<dbReference type="InterPro" id="IPR052523">
    <property type="entry name" value="Trichothecene_AcTrans"/>
</dbReference>
<dbReference type="CDD" id="cd04301">
    <property type="entry name" value="NAT_SF"/>
    <property type="match status" value="1"/>
</dbReference>
<dbReference type="OrthoDB" id="410198at2759"/>
<name>A0A2H2Z387_TRIPA</name>
<reference evidence="3 4" key="1">
    <citation type="journal article" date="2015" name="Genome Announc.">
        <title>Genome sequence and annotation of Trichoderma parareesei, the ancestor of the cellulase producer Trichoderma reesei.</title>
        <authorList>
            <person name="Yang D."/>
            <person name="Pomraning K."/>
            <person name="Kopchinskiy A."/>
            <person name="Karimi Aghcheh R."/>
            <person name="Atanasova L."/>
            <person name="Chenthamara K."/>
            <person name="Baker S.E."/>
            <person name="Zhang R."/>
            <person name="Shen Q."/>
            <person name="Freitag M."/>
            <person name="Kubicek C.P."/>
            <person name="Druzhinina I.S."/>
        </authorList>
    </citation>
    <scope>NUCLEOTIDE SEQUENCE [LARGE SCALE GENOMIC DNA]</scope>
    <source>
        <strain evidence="3 4">CBS 125925</strain>
    </source>
</reference>